<dbReference type="PANTHER" id="PTHR15887">
    <property type="entry name" value="TRANSMEMBRANE PROTEIN 69"/>
    <property type="match status" value="1"/>
</dbReference>
<keyword evidence="1" id="KW-1133">Transmembrane helix</keyword>
<dbReference type="EMBL" id="CP022579">
    <property type="protein sequence ID" value="QEL65788.1"/>
    <property type="molecule type" value="Genomic_DNA"/>
</dbReference>
<evidence type="ECO:0000313" key="2">
    <source>
        <dbReference type="EMBL" id="QEL65788.1"/>
    </source>
</evidence>
<protein>
    <recommendedName>
        <fullName evidence="4">DUF3429 domain-containing protein</fullName>
    </recommendedName>
</protein>
<feature type="transmembrane region" description="Helical" evidence="1">
    <location>
        <begin position="109"/>
        <end position="127"/>
    </location>
</feature>
<gene>
    <name evidence="2" type="ORF">OTERR_23120</name>
</gene>
<evidence type="ECO:0000313" key="3">
    <source>
        <dbReference type="Proteomes" id="UP000323671"/>
    </source>
</evidence>
<organism evidence="2 3">
    <name type="scientific">Oryzomicrobium terrae</name>
    <dbReference type="NCBI Taxonomy" id="1735038"/>
    <lineage>
        <taxon>Bacteria</taxon>
        <taxon>Pseudomonadati</taxon>
        <taxon>Pseudomonadota</taxon>
        <taxon>Betaproteobacteria</taxon>
        <taxon>Rhodocyclales</taxon>
        <taxon>Rhodocyclaceae</taxon>
        <taxon>Oryzomicrobium</taxon>
    </lineage>
</organism>
<dbReference type="RefSeq" id="WP_223115945.1">
    <property type="nucleotide sequence ID" value="NZ_CP022579.1"/>
</dbReference>
<dbReference type="Proteomes" id="UP000323671">
    <property type="component" value="Chromosome"/>
</dbReference>
<feature type="transmembrane region" description="Helical" evidence="1">
    <location>
        <begin position="139"/>
        <end position="160"/>
    </location>
</feature>
<dbReference type="Pfam" id="PF11911">
    <property type="entry name" value="DUF3429"/>
    <property type="match status" value="1"/>
</dbReference>
<feature type="transmembrane region" description="Helical" evidence="1">
    <location>
        <begin position="22"/>
        <end position="42"/>
    </location>
</feature>
<dbReference type="KEGG" id="otr:OTERR_23120"/>
<keyword evidence="1" id="KW-0812">Transmembrane</keyword>
<proteinExistence type="predicted"/>
<name>A0A5C1EC01_9RHOO</name>
<sequence>MTAHIANDAFPREATMPVAVRWLGFGGLVPFFTLVGAMALFGTDYRGFLLFVLVSYGAVILSFVGALHWAFAMTAAADQPAIRTRLLAWSVVPALCAWAAMVLPAGFDLILLVTMFWVHFAVDAVWARRLGLPSWYVTLRTVLTVGATLALTLAIAMLLLNPAGPPDLVPAQLTCPAESVGLEV</sequence>
<keyword evidence="3" id="KW-1185">Reference proteome</keyword>
<evidence type="ECO:0008006" key="4">
    <source>
        <dbReference type="Google" id="ProtNLM"/>
    </source>
</evidence>
<dbReference type="PANTHER" id="PTHR15887:SF1">
    <property type="entry name" value="TRANSMEMBRANE PROTEIN 69"/>
    <property type="match status" value="1"/>
</dbReference>
<accession>A0A5C1EC01</accession>
<feature type="transmembrane region" description="Helical" evidence="1">
    <location>
        <begin position="48"/>
        <end position="74"/>
    </location>
</feature>
<dbReference type="InterPro" id="IPR021836">
    <property type="entry name" value="DUF3429"/>
</dbReference>
<keyword evidence="1" id="KW-0472">Membrane</keyword>
<reference evidence="2 3" key="1">
    <citation type="submission" date="2017-07" db="EMBL/GenBank/DDBJ databases">
        <title>Complete genome sequence of Oryzomicrobium terrae TPP412.</title>
        <authorList>
            <person name="Chiu L.-W."/>
            <person name="Lo K.-J."/>
            <person name="Tsai Y.-M."/>
            <person name="Lin S.-S."/>
            <person name="Kuo C.-H."/>
            <person name="Liu C.-T."/>
        </authorList>
    </citation>
    <scope>NUCLEOTIDE SEQUENCE [LARGE SCALE GENOMIC DNA]</scope>
    <source>
        <strain evidence="2 3">TPP412</strain>
    </source>
</reference>
<dbReference type="AlphaFoldDB" id="A0A5C1EC01"/>
<evidence type="ECO:0000256" key="1">
    <source>
        <dbReference type="SAM" id="Phobius"/>
    </source>
</evidence>